<sequence length="307" mass="34786">MFVSKRIEGLTHIVHSKDCQEVRMRNREGKELRIFNIYNQPNNGEDTVNLLSQLIPPARDQEPGVSHLALKPGSITRNQAGSRTTIDLVFATEGLGGRIVLEQIHADSDHLPIRTIIDFDTPQPEQEKKRRNWKAMDEDKFSKFVQTNLQGKPWLNLPREVTPRRIDDAVEFIMEAQPSSRANPSFTPEYSEAIKARNRSQETGSIIPSLKRPDGSLADTNQAKVDILQKVFFPEPPPTDLDDIHENQTNIPAHLAAGTLGHDSTRTAGQSPRGGRHSKPDLASISRRRRIHRHHHLDMQRIYPRGL</sequence>
<keyword evidence="3" id="KW-1185">Reference proteome</keyword>
<evidence type="ECO:0000256" key="1">
    <source>
        <dbReference type="SAM" id="MobiDB-lite"/>
    </source>
</evidence>
<dbReference type="GeneID" id="83183435"/>
<evidence type="ECO:0008006" key="4">
    <source>
        <dbReference type="Google" id="ProtNLM"/>
    </source>
</evidence>
<organism evidence="2 3">
    <name type="scientific">Penicillium cinerascens</name>
    <dbReference type="NCBI Taxonomy" id="70096"/>
    <lineage>
        <taxon>Eukaryota</taxon>
        <taxon>Fungi</taxon>
        <taxon>Dikarya</taxon>
        <taxon>Ascomycota</taxon>
        <taxon>Pezizomycotina</taxon>
        <taxon>Eurotiomycetes</taxon>
        <taxon>Eurotiomycetidae</taxon>
        <taxon>Eurotiales</taxon>
        <taxon>Aspergillaceae</taxon>
        <taxon>Penicillium</taxon>
    </lineage>
</organism>
<dbReference type="Proteomes" id="UP001150904">
    <property type="component" value="Unassembled WGS sequence"/>
</dbReference>
<evidence type="ECO:0000313" key="3">
    <source>
        <dbReference type="Proteomes" id="UP001150904"/>
    </source>
</evidence>
<protein>
    <recommendedName>
        <fullName evidence="4">Endonuclease/exonuclease/phosphatase domain-containing protein</fullName>
    </recommendedName>
</protein>
<reference evidence="2" key="2">
    <citation type="journal article" date="2023" name="IMA Fungus">
        <title>Comparative genomic study of the Penicillium genus elucidates a diverse pangenome and 15 lateral gene transfer events.</title>
        <authorList>
            <person name="Petersen C."/>
            <person name="Sorensen T."/>
            <person name="Nielsen M.R."/>
            <person name="Sondergaard T.E."/>
            <person name="Sorensen J.L."/>
            <person name="Fitzpatrick D.A."/>
            <person name="Frisvad J.C."/>
            <person name="Nielsen K.L."/>
        </authorList>
    </citation>
    <scope>NUCLEOTIDE SEQUENCE</scope>
    <source>
        <strain evidence="2">IBT 15544</strain>
    </source>
</reference>
<dbReference type="InterPro" id="IPR036691">
    <property type="entry name" value="Endo/exonu/phosph_ase_sf"/>
</dbReference>
<accession>A0A9W9JFV1</accession>
<feature type="region of interest" description="Disordered" evidence="1">
    <location>
        <begin position="197"/>
        <end position="217"/>
    </location>
</feature>
<dbReference type="RefSeq" id="XP_058306122.1">
    <property type="nucleotide sequence ID" value="XM_058456134.1"/>
</dbReference>
<dbReference type="SUPFAM" id="SSF56219">
    <property type="entry name" value="DNase I-like"/>
    <property type="match status" value="1"/>
</dbReference>
<name>A0A9W9JFV1_9EURO</name>
<feature type="region of interest" description="Disordered" evidence="1">
    <location>
        <begin position="257"/>
        <end position="284"/>
    </location>
</feature>
<dbReference type="OrthoDB" id="5549573at2759"/>
<dbReference type="EMBL" id="JAPQKR010000015">
    <property type="protein sequence ID" value="KAJ5195634.1"/>
    <property type="molecule type" value="Genomic_DNA"/>
</dbReference>
<reference evidence="2" key="1">
    <citation type="submission" date="2022-12" db="EMBL/GenBank/DDBJ databases">
        <authorList>
            <person name="Petersen C."/>
        </authorList>
    </citation>
    <scope>NUCLEOTIDE SEQUENCE</scope>
    <source>
        <strain evidence="2">IBT 15544</strain>
    </source>
</reference>
<gene>
    <name evidence="2" type="ORF">N7498_009072</name>
</gene>
<proteinExistence type="predicted"/>
<evidence type="ECO:0000313" key="2">
    <source>
        <dbReference type="EMBL" id="KAJ5195634.1"/>
    </source>
</evidence>
<comment type="caution">
    <text evidence="2">The sequence shown here is derived from an EMBL/GenBank/DDBJ whole genome shotgun (WGS) entry which is preliminary data.</text>
</comment>
<dbReference type="AlphaFoldDB" id="A0A9W9JFV1"/>